<proteinExistence type="predicted"/>
<organism evidence="1 2">
    <name type="scientific">Linnemannia exigua</name>
    <dbReference type="NCBI Taxonomy" id="604196"/>
    <lineage>
        <taxon>Eukaryota</taxon>
        <taxon>Fungi</taxon>
        <taxon>Fungi incertae sedis</taxon>
        <taxon>Mucoromycota</taxon>
        <taxon>Mortierellomycotina</taxon>
        <taxon>Mortierellomycetes</taxon>
        <taxon>Mortierellales</taxon>
        <taxon>Mortierellaceae</taxon>
        <taxon>Linnemannia</taxon>
    </lineage>
</organism>
<evidence type="ECO:0000313" key="1">
    <source>
        <dbReference type="EMBL" id="KAG0274535.1"/>
    </source>
</evidence>
<dbReference type="AlphaFoldDB" id="A0AAD4DCG6"/>
<dbReference type="InterPro" id="IPR032675">
    <property type="entry name" value="LRR_dom_sf"/>
</dbReference>
<gene>
    <name evidence="1" type="ORF">BGZ95_009688</name>
</gene>
<comment type="caution">
    <text evidence="1">The sequence shown here is derived from an EMBL/GenBank/DDBJ whole genome shotgun (WGS) entry which is preliminary data.</text>
</comment>
<accession>A0AAD4DCG6</accession>
<protein>
    <recommendedName>
        <fullName evidence="3">F-box domain-containing protein</fullName>
    </recommendedName>
</protein>
<reference evidence="1" key="1">
    <citation type="journal article" date="2020" name="Fungal Divers.">
        <title>Resolving the Mortierellaceae phylogeny through synthesis of multi-gene phylogenetics and phylogenomics.</title>
        <authorList>
            <person name="Vandepol N."/>
            <person name="Liber J."/>
            <person name="Desiro A."/>
            <person name="Na H."/>
            <person name="Kennedy M."/>
            <person name="Barry K."/>
            <person name="Grigoriev I.V."/>
            <person name="Miller A.N."/>
            <person name="O'Donnell K."/>
            <person name="Stajich J.E."/>
            <person name="Bonito G."/>
        </authorList>
    </citation>
    <scope>NUCLEOTIDE SEQUENCE</scope>
    <source>
        <strain evidence="1">NRRL 28262</strain>
    </source>
</reference>
<evidence type="ECO:0008006" key="3">
    <source>
        <dbReference type="Google" id="ProtNLM"/>
    </source>
</evidence>
<evidence type="ECO:0000313" key="2">
    <source>
        <dbReference type="Proteomes" id="UP001194580"/>
    </source>
</evidence>
<name>A0AAD4DCG6_9FUNG</name>
<dbReference type="EMBL" id="JAAAIL010000591">
    <property type="protein sequence ID" value="KAG0274535.1"/>
    <property type="molecule type" value="Genomic_DNA"/>
</dbReference>
<keyword evidence="2" id="KW-1185">Reference proteome</keyword>
<dbReference type="Gene3D" id="3.80.10.10">
    <property type="entry name" value="Ribonuclease Inhibitor"/>
    <property type="match status" value="1"/>
</dbReference>
<sequence length="332" mass="38057">MQLVPENRPSNLLDLPEIRVLVARYLARSDCRSCMRVCHDWFRDFAPALWHTIDFSKDATAFSSVSSDVLDKYAGFISQVINMSEVSHIKSLQHYKVDSIQTMKINLPNNWFYREMLSDLYLRCRGSIEDLDISTNPSDPNTLENQRKWASRRADLAPSHANNTELMSDLLFHSFTSLKSCTLYAQNFAMSTAFGLVIHQETLVSLTIKGEMKDNSSVKFLPLVVRLSRHLQFLSLESFVCDLEKVGRNLSESFGLQELRIRFKSLDAPQDIDRCIQQVCDWRRSGNIPSIPPQHDDSISTSCARVLILLKQLRTVWLGTKVYYLPPSPMTQ</sequence>
<dbReference type="Proteomes" id="UP001194580">
    <property type="component" value="Unassembled WGS sequence"/>
</dbReference>